<reference evidence="2 3" key="1">
    <citation type="submission" date="2021-06" db="EMBL/GenBank/DDBJ databases">
        <authorList>
            <person name="Palmer J.M."/>
        </authorList>
    </citation>
    <scope>NUCLEOTIDE SEQUENCE [LARGE SCALE GENOMIC DNA]</scope>
    <source>
        <strain evidence="2 3">MEX-2019</strain>
        <tissue evidence="2">Muscle</tissue>
    </source>
</reference>
<feature type="region of interest" description="Disordered" evidence="1">
    <location>
        <begin position="124"/>
        <end position="156"/>
    </location>
</feature>
<gene>
    <name evidence="2" type="ORF">CRENBAI_013560</name>
</gene>
<dbReference type="AlphaFoldDB" id="A0AAV9RLH9"/>
<evidence type="ECO:0000313" key="2">
    <source>
        <dbReference type="EMBL" id="KAK5609915.1"/>
    </source>
</evidence>
<organism evidence="2 3">
    <name type="scientific">Crenichthys baileyi</name>
    <name type="common">White River springfish</name>
    <dbReference type="NCBI Taxonomy" id="28760"/>
    <lineage>
        <taxon>Eukaryota</taxon>
        <taxon>Metazoa</taxon>
        <taxon>Chordata</taxon>
        <taxon>Craniata</taxon>
        <taxon>Vertebrata</taxon>
        <taxon>Euteleostomi</taxon>
        <taxon>Actinopterygii</taxon>
        <taxon>Neopterygii</taxon>
        <taxon>Teleostei</taxon>
        <taxon>Neoteleostei</taxon>
        <taxon>Acanthomorphata</taxon>
        <taxon>Ovalentaria</taxon>
        <taxon>Atherinomorphae</taxon>
        <taxon>Cyprinodontiformes</taxon>
        <taxon>Goodeidae</taxon>
        <taxon>Crenichthys</taxon>
    </lineage>
</organism>
<proteinExistence type="predicted"/>
<keyword evidence="3" id="KW-1185">Reference proteome</keyword>
<accession>A0AAV9RLH9</accession>
<dbReference type="Proteomes" id="UP001311232">
    <property type="component" value="Unassembled WGS sequence"/>
</dbReference>
<evidence type="ECO:0000313" key="3">
    <source>
        <dbReference type="Proteomes" id="UP001311232"/>
    </source>
</evidence>
<name>A0AAV9RLH9_9TELE</name>
<evidence type="ECO:0000256" key="1">
    <source>
        <dbReference type="SAM" id="MobiDB-lite"/>
    </source>
</evidence>
<protein>
    <submittedName>
        <fullName evidence="2">Uncharacterized protein</fullName>
    </submittedName>
</protein>
<dbReference type="EMBL" id="JAHHUM010001732">
    <property type="protein sequence ID" value="KAK5609915.1"/>
    <property type="molecule type" value="Genomic_DNA"/>
</dbReference>
<sequence length="395" mass="43800">MTERSSLEDQARRMLKGFKTEEGLLLRYSHLLTSRSSPWQRLEVANHLIMDWLGVCGSFFLQSPLTLETVEGERQRAVAEIGSLFRLIPGGPDSVGRLPPLLTPIPVPLAEELEEELPPLPVPVAEGFEDEPPPLPVPVPEELKDEQPPLPDPVPEVLEDKLPPSLDPQRSPLEIYRALLCSGFRKLKEARSLTSTVKYSKPNVDLDKDHGLRKSRTGSLGRIHSGREEHKNSGFLLLKSCSLISPDEDQLFGCACLSHDAGRGDQLQALDDEYQQGHEESAAQTSNSHNNRYLSRKKKAAAPRCPNLAEVSGEVQKAAWQMMSSGTPVIAVLEVDRPVGWPVEWHLTPTGRGFCRQHCSLTNRACNSSTRLSEPIAKRKAVFSERGLKRGALQD</sequence>
<feature type="region of interest" description="Disordered" evidence="1">
    <location>
        <begin position="275"/>
        <end position="299"/>
    </location>
</feature>
<comment type="caution">
    <text evidence="2">The sequence shown here is derived from an EMBL/GenBank/DDBJ whole genome shotgun (WGS) entry which is preliminary data.</text>
</comment>
<feature type="compositionally biased region" description="Polar residues" evidence="1">
    <location>
        <begin position="282"/>
        <end position="293"/>
    </location>
</feature>